<dbReference type="RefSeq" id="WP_189738285.1">
    <property type="nucleotide sequence ID" value="NZ_BMRL01000006.1"/>
</dbReference>
<gene>
    <name evidence="1" type="ORF">Snoj_70840</name>
</gene>
<keyword evidence="2" id="KW-1185">Reference proteome</keyword>
<evidence type="ECO:0000313" key="2">
    <source>
        <dbReference type="Proteomes" id="UP000613974"/>
    </source>
</evidence>
<dbReference type="GeneID" id="95591411"/>
<protein>
    <submittedName>
        <fullName evidence="1">Uncharacterized protein</fullName>
    </submittedName>
</protein>
<proteinExistence type="predicted"/>
<evidence type="ECO:0000313" key="1">
    <source>
        <dbReference type="EMBL" id="GHI73166.1"/>
    </source>
</evidence>
<comment type="caution">
    <text evidence="1">The sequence shown here is derived from an EMBL/GenBank/DDBJ whole genome shotgun (WGS) entry which is preliminary data.</text>
</comment>
<name>A0ABQ3SYE9_9ACTN</name>
<reference evidence="2" key="1">
    <citation type="submission" date="2023-07" db="EMBL/GenBank/DDBJ databases">
        <title>Whole genome shotgun sequence of Streptomyces nojiriensis NBRC 13794.</title>
        <authorList>
            <person name="Komaki H."/>
            <person name="Tamura T."/>
        </authorList>
    </citation>
    <scope>NUCLEOTIDE SEQUENCE [LARGE SCALE GENOMIC DNA]</scope>
    <source>
        <strain evidence="2">NBRC 13794</strain>
    </source>
</reference>
<accession>A0ABQ3SYE9</accession>
<dbReference type="Proteomes" id="UP000613974">
    <property type="component" value="Unassembled WGS sequence"/>
</dbReference>
<dbReference type="EMBL" id="BNEC01000005">
    <property type="protein sequence ID" value="GHI73166.1"/>
    <property type="molecule type" value="Genomic_DNA"/>
</dbReference>
<sequence length="48" mass="5216">MNIGSRALFAGAPAEAVRVLHRVEHQAGDWAPLREVHPQVIELDTSGL</sequence>
<organism evidence="1 2">
    <name type="scientific">Streptomyces nojiriensis</name>
    <dbReference type="NCBI Taxonomy" id="66374"/>
    <lineage>
        <taxon>Bacteria</taxon>
        <taxon>Bacillati</taxon>
        <taxon>Actinomycetota</taxon>
        <taxon>Actinomycetes</taxon>
        <taxon>Kitasatosporales</taxon>
        <taxon>Streptomycetaceae</taxon>
        <taxon>Streptomyces</taxon>
    </lineage>
</organism>